<evidence type="ECO:0000256" key="1">
    <source>
        <dbReference type="SAM" id="MobiDB-lite"/>
    </source>
</evidence>
<feature type="compositionally biased region" description="Low complexity" evidence="1">
    <location>
        <begin position="179"/>
        <end position="197"/>
    </location>
</feature>
<evidence type="ECO:0000313" key="2">
    <source>
        <dbReference type="EMBL" id="KAF9333513.1"/>
    </source>
</evidence>
<feature type="region of interest" description="Disordered" evidence="1">
    <location>
        <begin position="175"/>
        <end position="229"/>
    </location>
</feature>
<feature type="compositionally biased region" description="Polar residues" evidence="1">
    <location>
        <begin position="131"/>
        <end position="143"/>
    </location>
</feature>
<sequence length="1265" mass="139800">MAVNSQDQQLQDNDKYQYFMSNEDLVRIEIHQDPKGHFVYWRDVLDCFKGLIRVQDGPTYIPMMRDENGYRRKPHRIRHVPGRVLQVVYGAATQEQKKTVRPPRTGSKAKTIAMDITPTGSSVAIVDATSISSGAPNNDQGSTDDQRSNTHSSETKADRKKYVIGLEEVMRALSNHAARSSGDSESSDPTPPSSRTTNTVATEDPKKDNSNTHSDPSTPLSTDPKDKLPAPYVALYHSSKEMLKDLEQARKMDECHKEMQRFQTLHREALERKKFILAGTLVIMAKALTANLAKVAQDNKVGIAMRLIRDQMMEADQAMTRERSRFIKKRLSRFLAMDDVHVMIHQAMDERIAGVAPAPDTQDIPFLFVILYESRGVPTAAKASREYRVHFLCDRRVEIQSEDDVPVERWIHIGDHPGYPIKDMDQFLKLFGSHVYGCLELLQYGLTIDGTTAPPMEGADDRWYVEKALASLEEWADGSDIFEAVTEFEMLKSRIARDFAKVVDISSDATAKGGELCGGLHRAVDPSGYGIMVCKEHYEAMGDVGYLGDGAFDDLAWVDPEDGHFQPSKGWLTLTCRTPEKTRDYFSRIVEVQPRVITLELTLPWNVTNADLYFLEAMLDDANIVNLILSCPQHPSPKDGFLGGDKMDPLFDIMAGRRLPGFVLVDDQAEQTVEGGSASGSKRIRPRAMKLTCNLRNRDDSEYLVNLLKDVPKVTDLLVVIEGEGSAGAFFKKLPQSFLKRITNLVLEDGDEDQAVFKLAKGKVASVDLEVEHWLESDFLDQPALKTLKVLQPLDVASDAVPLVKTIMTKKSLKSLHFVSEARDFAGMTACLLEPMVKHPALESIMISDIRMSHLQLEHEKGTFPGTFISLQSSEVSTDLVGALRAMSTVLNAIDFPKIENDQVAALLEGIGKSQTTSLYMVDIGIARLNHKGRSDLAKLINKSPIGVEDVEAGCAITFESHPRPRRFNFGFKSPMPIAVNVPSSSSATTAVATTTTTTTTTTTPKELADFIRSISSRLTKLVLKVSNLEEIVRAMRNVLWTEMRDFCSFQIIGCEMPPESGDSSSSKASTATSATCATSTAPGPTPTSTSASTKGTSKPGDSTRSLYLTPEGGGKTLVNLMCMVGPLMTIGLQNFHMDMSLWKVLFKKMTFGGLRTLKIHDLEYSNKELLQALVECVQDRKVFALEEIGLRAPFLPSGAISSLDEEHVAKATMAVVGGGGGVGGASGGGQEDVYAHFDEEFGLDKQLRNQLFKKFKKQITIKRI</sequence>
<reference evidence="2" key="1">
    <citation type="journal article" date="2020" name="Fungal Divers.">
        <title>Resolving the Mortierellaceae phylogeny through synthesis of multi-gene phylogenetics and phylogenomics.</title>
        <authorList>
            <person name="Vandepol N."/>
            <person name="Liber J."/>
            <person name="Desiro A."/>
            <person name="Na H."/>
            <person name="Kennedy M."/>
            <person name="Barry K."/>
            <person name="Grigoriev I.V."/>
            <person name="Miller A.N."/>
            <person name="O'Donnell K."/>
            <person name="Stajich J.E."/>
            <person name="Bonito G."/>
        </authorList>
    </citation>
    <scope>NUCLEOTIDE SEQUENCE</scope>
    <source>
        <strain evidence="2">NVP1</strain>
    </source>
</reference>
<dbReference type="AlphaFoldDB" id="A0A9P5SMA8"/>
<feature type="compositionally biased region" description="Low complexity" evidence="1">
    <location>
        <begin position="1075"/>
        <end position="1101"/>
    </location>
</feature>
<feature type="compositionally biased region" description="Polar residues" evidence="1">
    <location>
        <begin position="211"/>
        <end position="221"/>
    </location>
</feature>
<evidence type="ECO:0000313" key="3">
    <source>
        <dbReference type="Proteomes" id="UP000696485"/>
    </source>
</evidence>
<feature type="compositionally biased region" description="Basic and acidic residues" evidence="1">
    <location>
        <begin position="144"/>
        <end position="161"/>
    </location>
</feature>
<proteinExistence type="predicted"/>
<protein>
    <submittedName>
        <fullName evidence="2">Uncharacterized protein</fullName>
    </submittedName>
</protein>
<accession>A0A9P5SMA8</accession>
<feature type="region of interest" description="Disordered" evidence="1">
    <location>
        <begin position="131"/>
        <end position="161"/>
    </location>
</feature>
<organism evidence="2 3">
    <name type="scientific">Podila minutissima</name>
    <dbReference type="NCBI Taxonomy" id="64525"/>
    <lineage>
        <taxon>Eukaryota</taxon>
        <taxon>Fungi</taxon>
        <taxon>Fungi incertae sedis</taxon>
        <taxon>Mucoromycota</taxon>
        <taxon>Mortierellomycotina</taxon>
        <taxon>Mortierellomycetes</taxon>
        <taxon>Mortierellales</taxon>
        <taxon>Mortierellaceae</taxon>
        <taxon>Podila</taxon>
    </lineage>
</organism>
<dbReference type="EMBL" id="JAAAUY010000198">
    <property type="protein sequence ID" value="KAF9333513.1"/>
    <property type="molecule type" value="Genomic_DNA"/>
</dbReference>
<dbReference type="Proteomes" id="UP000696485">
    <property type="component" value="Unassembled WGS sequence"/>
</dbReference>
<name>A0A9P5SMA8_9FUNG</name>
<feature type="region of interest" description="Disordered" evidence="1">
    <location>
        <begin position="1075"/>
        <end position="1107"/>
    </location>
</feature>
<keyword evidence="3" id="KW-1185">Reference proteome</keyword>
<gene>
    <name evidence="2" type="ORF">BG006_003492</name>
</gene>
<comment type="caution">
    <text evidence="2">The sequence shown here is derived from an EMBL/GenBank/DDBJ whole genome shotgun (WGS) entry which is preliminary data.</text>
</comment>